<dbReference type="FunFam" id="3.40.367.20:FF:000002">
    <property type="entry name" value="Glucokinase"/>
    <property type="match status" value="1"/>
</dbReference>
<sequence length="343" mass="36165">MPQGGDGHEVMNIGKTGQILLADIGGTNARFALIRSELGRGDLGNGDQTGPIDYVKVADFPTVREAIADVLARRSGGEQPQRAVLAVAGPVTNNRCVMTNSPWVIDGNELQPALGFDSVHVLNDFEVVAWSLPALRPADLIPLGGQDGLPGEPWLVVGPGTGFGVSCLVERHGARLAVVTEAGHATLPAENEREERVIACLRRRLGHVSIERGALSGSGLQNLYEALAEVDGAQVPHRDAAAITKAALEGTCPVSRATLEMFCAILGSVAGNLAVTFGARGGVYVAGGIAPRFPEFLLASAFRARFEAKGRFQDYLRNIPTKLVTKPDASFVGLKMFADSNPN</sequence>
<dbReference type="NCBIfam" id="NF009073">
    <property type="entry name" value="PRK12408.1"/>
    <property type="match status" value="1"/>
</dbReference>
<dbReference type="Pfam" id="PF02685">
    <property type="entry name" value="Glucokinase"/>
    <property type="match status" value="1"/>
</dbReference>
<keyword evidence="6 7" id="KW-0324">Glycolysis</keyword>
<accession>A0A1C3XHI5</accession>
<evidence type="ECO:0000256" key="3">
    <source>
        <dbReference type="ARBA" id="ARBA00022741"/>
    </source>
</evidence>
<dbReference type="AlphaFoldDB" id="A0A1C3XHI5"/>
<dbReference type="Proteomes" id="UP000199184">
    <property type="component" value="Unassembled WGS sequence"/>
</dbReference>
<protein>
    <recommendedName>
        <fullName evidence="7">Glucokinase</fullName>
        <ecNumber evidence="7">2.7.1.2</ecNumber>
    </recommendedName>
    <alternativeName>
        <fullName evidence="7">Glucose kinase</fullName>
    </alternativeName>
</protein>
<dbReference type="PANTHER" id="PTHR47690:SF1">
    <property type="entry name" value="GLUCOKINASE"/>
    <property type="match status" value="1"/>
</dbReference>
<evidence type="ECO:0000256" key="4">
    <source>
        <dbReference type="ARBA" id="ARBA00022777"/>
    </source>
</evidence>
<evidence type="ECO:0000256" key="8">
    <source>
        <dbReference type="RuleBase" id="RU004046"/>
    </source>
</evidence>
<dbReference type="GO" id="GO:0006096">
    <property type="term" value="P:glycolytic process"/>
    <property type="evidence" value="ECO:0007669"/>
    <property type="project" value="UniProtKB-UniRule"/>
</dbReference>
<dbReference type="GO" id="GO:0005536">
    <property type="term" value="F:D-glucose binding"/>
    <property type="evidence" value="ECO:0007669"/>
    <property type="project" value="InterPro"/>
</dbReference>
<keyword evidence="5 7" id="KW-0067">ATP-binding</keyword>
<organism evidence="9 10">
    <name type="scientific">Bradyrhizobium shewense</name>
    <dbReference type="NCBI Taxonomy" id="1761772"/>
    <lineage>
        <taxon>Bacteria</taxon>
        <taxon>Pseudomonadati</taxon>
        <taxon>Pseudomonadota</taxon>
        <taxon>Alphaproteobacteria</taxon>
        <taxon>Hyphomicrobiales</taxon>
        <taxon>Nitrobacteraceae</taxon>
        <taxon>Bradyrhizobium</taxon>
    </lineage>
</organism>
<dbReference type="GO" id="GO:0004340">
    <property type="term" value="F:glucokinase activity"/>
    <property type="evidence" value="ECO:0007669"/>
    <property type="project" value="UniProtKB-UniRule"/>
</dbReference>
<comment type="subcellular location">
    <subcellularLocation>
        <location evidence="7">Cytoplasm</location>
    </subcellularLocation>
</comment>
<dbReference type="GO" id="GO:0005524">
    <property type="term" value="F:ATP binding"/>
    <property type="evidence" value="ECO:0007669"/>
    <property type="project" value="UniProtKB-UniRule"/>
</dbReference>
<comment type="catalytic activity">
    <reaction evidence="7">
        <text>D-glucose + ATP = D-glucose 6-phosphate + ADP + H(+)</text>
        <dbReference type="Rhea" id="RHEA:17825"/>
        <dbReference type="ChEBI" id="CHEBI:4167"/>
        <dbReference type="ChEBI" id="CHEBI:15378"/>
        <dbReference type="ChEBI" id="CHEBI:30616"/>
        <dbReference type="ChEBI" id="CHEBI:61548"/>
        <dbReference type="ChEBI" id="CHEBI:456216"/>
        <dbReference type="EC" id="2.7.1.2"/>
    </reaction>
</comment>
<dbReference type="SUPFAM" id="SSF53067">
    <property type="entry name" value="Actin-like ATPase domain"/>
    <property type="match status" value="1"/>
</dbReference>
<evidence type="ECO:0000256" key="1">
    <source>
        <dbReference type="ARBA" id="ARBA00022490"/>
    </source>
</evidence>
<keyword evidence="10" id="KW-1185">Reference proteome</keyword>
<evidence type="ECO:0000256" key="7">
    <source>
        <dbReference type="HAMAP-Rule" id="MF_00524"/>
    </source>
</evidence>
<name>A0A1C3XHI5_9BRAD</name>
<keyword evidence="4 7" id="KW-0418">Kinase</keyword>
<dbReference type="InterPro" id="IPR050201">
    <property type="entry name" value="Bacterial_glucokinase"/>
</dbReference>
<dbReference type="GO" id="GO:0005829">
    <property type="term" value="C:cytosol"/>
    <property type="evidence" value="ECO:0007669"/>
    <property type="project" value="TreeGrafter"/>
</dbReference>
<evidence type="ECO:0000256" key="5">
    <source>
        <dbReference type="ARBA" id="ARBA00022840"/>
    </source>
</evidence>
<comment type="similarity">
    <text evidence="7 8">Belongs to the bacterial glucokinase family.</text>
</comment>
<reference evidence="10" key="1">
    <citation type="submission" date="2016-08" db="EMBL/GenBank/DDBJ databases">
        <authorList>
            <person name="Varghese N."/>
            <person name="Submissions Spin"/>
        </authorList>
    </citation>
    <scope>NUCLEOTIDE SEQUENCE [LARGE SCALE GENOMIC DNA]</scope>
    <source>
        <strain evidence="10">ERR11</strain>
    </source>
</reference>
<dbReference type="InterPro" id="IPR043129">
    <property type="entry name" value="ATPase_NBD"/>
</dbReference>
<proteinExistence type="inferred from homology"/>
<dbReference type="InterPro" id="IPR003836">
    <property type="entry name" value="Glucokinase"/>
</dbReference>
<gene>
    <name evidence="7" type="primary">glk</name>
    <name evidence="9" type="ORF">GA0061098_1015178</name>
</gene>
<dbReference type="EC" id="2.7.1.2" evidence="7"/>
<evidence type="ECO:0000313" key="10">
    <source>
        <dbReference type="Proteomes" id="UP000199184"/>
    </source>
</evidence>
<feature type="binding site" evidence="7">
    <location>
        <begin position="22"/>
        <end position="27"/>
    </location>
    <ligand>
        <name>ATP</name>
        <dbReference type="ChEBI" id="CHEBI:30616"/>
    </ligand>
</feature>
<dbReference type="CDD" id="cd24008">
    <property type="entry name" value="ASKHA_NBD_GLK"/>
    <property type="match status" value="1"/>
</dbReference>
<dbReference type="EMBL" id="FMAI01000015">
    <property type="protein sequence ID" value="SCB51434.1"/>
    <property type="molecule type" value="Genomic_DNA"/>
</dbReference>
<keyword evidence="3 7" id="KW-0547">Nucleotide-binding</keyword>
<dbReference type="PANTHER" id="PTHR47690">
    <property type="entry name" value="GLUCOKINASE"/>
    <property type="match status" value="1"/>
</dbReference>
<evidence type="ECO:0000313" key="9">
    <source>
        <dbReference type="EMBL" id="SCB51434.1"/>
    </source>
</evidence>
<dbReference type="HAMAP" id="MF_00524">
    <property type="entry name" value="Glucokinase"/>
    <property type="match status" value="1"/>
</dbReference>
<keyword evidence="2 7" id="KW-0808">Transferase</keyword>
<dbReference type="Gene3D" id="3.40.367.20">
    <property type="match status" value="1"/>
</dbReference>
<evidence type="ECO:0000256" key="6">
    <source>
        <dbReference type="ARBA" id="ARBA00023152"/>
    </source>
</evidence>
<dbReference type="Gene3D" id="3.30.420.40">
    <property type="match status" value="1"/>
</dbReference>
<dbReference type="NCBIfam" id="TIGR00749">
    <property type="entry name" value="glk"/>
    <property type="match status" value="1"/>
</dbReference>
<keyword evidence="1 7" id="KW-0963">Cytoplasm</keyword>
<evidence type="ECO:0000256" key="2">
    <source>
        <dbReference type="ARBA" id="ARBA00022679"/>
    </source>
</evidence>